<dbReference type="InterPro" id="IPR002104">
    <property type="entry name" value="Integrase_catalytic"/>
</dbReference>
<dbReference type="RefSeq" id="WP_075636326.1">
    <property type="nucleotide sequence ID" value="NZ_MKIO01000039.1"/>
</dbReference>
<feature type="active site" evidence="11">
    <location>
        <position position="255"/>
    </location>
</feature>
<comment type="function">
    <text evidence="11">Site-specific tyrosine recombinase, which acts by catalyzing the cutting and rejoining of the recombining DNA molecules. The XerC-XerD complex is essential to convert dimers of the bacterial chromosome into monomers to permit their segregation at cell division. It also contributes to the segregational stability of plasmids.</text>
</comment>
<dbReference type="PANTHER" id="PTHR30349:SF90">
    <property type="entry name" value="TYROSINE RECOMBINASE XERD"/>
    <property type="match status" value="1"/>
</dbReference>
<dbReference type="PROSITE" id="PS51898">
    <property type="entry name" value="TYR_RECOMBINASE"/>
    <property type="match status" value="1"/>
</dbReference>
<evidence type="ECO:0000256" key="6">
    <source>
        <dbReference type="ARBA" id="ARBA00022829"/>
    </source>
</evidence>
<dbReference type="InterPro" id="IPR044068">
    <property type="entry name" value="CB"/>
</dbReference>
<keyword evidence="9 11" id="KW-0233">DNA recombination</keyword>
<keyword evidence="8 11" id="KW-0238">DNA-binding</keyword>
<dbReference type="GO" id="GO:0007059">
    <property type="term" value="P:chromosome segregation"/>
    <property type="evidence" value="ECO:0007669"/>
    <property type="project" value="UniProtKB-UniRule"/>
</dbReference>
<evidence type="ECO:0000256" key="7">
    <source>
        <dbReference type="ARBA" id="ARBA00022908"/>
    </source>
</evidence>
<dbReference type="InterPro" id="IPR004107">
    <property type="entry name" value="Integrase_SAM-like_N"/>
</dbReference>
<comment type="caution">
    <text evidence="14">The sequence shown here is derived from an EMBL/GenBank/DDBJ whole genome shotgun (WGS) entry which is preliminary data.</text>
</comment>
<dbReference type="GO" id="GO:0051301">
    <property type="term" value="P:cell division"/>
    <property type="evidence" value="ECO:0007669"/>
    <property type="project" value="UniProtKB-KW"/>
</dbReference>
<evidence type="ECO:0000259" key="13">
    <source>
        <dbReference type="PROSITE" id="PS51900"/>
    </source>
</evidence>
<dbReference type="Pfam" id="PF02899">
    <property type="entry name" value="Phage_int_SAM_1"/>
    <property type="match status" value="1"/>
</dbReference>
<evidence type="ECO:0000256" key="8">
    <source>
        <dbReference type="ARBA" id="ARBA00023125"/>
    </source>
</evidence>
<keyword evidence="4 11" id="KW-0963">Cytoplasm</keyword>
<dbReference type="GO" id="GO:0005737">
    <property type="term" value="C:cytoplasm"/>
    <property type="evidence" value="ECO:0007669"/>
    <property type="project" value="UniProtKB-SubCell"/>
</dbReference>
<proteinExistence type="inferred from homology"/>
<evidence type="ECO:0000259" key="12">
    <source>
        <dbReference type="PROSITE" id="PS51898"/>
    </source>
</evidence>
<dbReference type="SUPFAM" id="SSF56349">
    <property type="entry name" value="DNA breaking-rejoining enzymes"/>
    <property type="match status" value="1"/>
</dbReference>
<dbReference type="GO" id="GO:0009037">
    <property type="term" value="F:tyrosine-based site-specific recombinase activity"/>
    <property type="evidence" value="ECO:0007669"/>
    <property type="project" value="UniProtKB-UniRule"/>
</dbReference>
<dbReference type="GO" id="GO:0003677">
    <property type="term" value="F:DNA binding"/>
    <property type="evidence" value="ECO:0007669"/>
    <property type="project" value="UniProtKB-UniRule"/>
</dbReference>
<dbReference type="Proteomes" id="UP000186143">
    <property type="component" value="Unassembled WGS sequence"/>
</dbReference>
<dbReference type="AlphaFoldDB" id="A0A1Q9AFF2"/>
<keyword evidence="6 11" id="KW-0159">Chromosome partition</keyword>
<dbReference type="InterPro" id="IPR011010">
    <property type="entry name" value="DNA_brk_join_enz"/>
</dbReference>
<comment type="subunit">
    <text evidence="11">Forms a cyclic heterotetrameric complex composed of two molecules of XerC and two molecules of XerD.</text>
</comment>
<dbReference type="HAMAP" id="MF_01808">
    <property type="entry name" value="Recomb_XerC_XerD"/>
    <property type="match status" value="1"/>
</dbReference>
<organism evidence="14 15">
    <name type="scientific">Xaviernesmea rhizosphaerae</name>
    <dbReference type="NCBI Taxonomy" id="1672749"/>
    <lineage>
        <taxon>Bacteria</taxon>
        <taxon>Pseudomonadati</taxon>
        <taxon>Pseudomonadota</taxon>
        <taxon>Alphaproteobacteria</taxon>
        <taxon>Hyphomicrobiales</taxon>
        <taxon>Rhizobiaceae</taxon>
        <taxon>Rhizobium/Agrobacterium group</taxon>
        <taxon>Xaviernesmea</taxon>
    </lineage>
</organism>
<evidence type="ECO:0000256" key="11">
    <source>
        <dbReference type="HAMAP-Rule" id="MF_01807"/>
    </source>
</evidence>
<evidence type="ECO:0000256" key="1">
    <source>
        <dbReference type="ARBA" id="ARBA00004496"/>
    </source>
</evidence>
<evidence type="ECO:0000256" key="3">
    <source>
        <dbReference type="ARBA" id="ARBA00015810"/>
    </source>
</evidence>
<name>A0A1Q9AFF2_9HYPH</name>
<evidence type="ECO:0000256" key="4">
    <source>
        <dbReference type="ARBA" id="ARBA00022490"/>
    </source>
</evidence>
<evidence type="ECO:0000313" key="15">
    <source>
        <dbReference type="Proteomes" id="UP000186143"/>
    </source>
</evidence>
<dbReference type="STRING" id="1672749.BJF92_05900"/>
<feature type="domain" description="Tyr recombinase" evidence="12">
    <location>
        <begin position="106"/>
        <end position="300"/>
    </location>
</feature>
<keyword evidence="7 11" id="KW-0229">DNA integration</keyword>
<dbReference type="InterPro" id="IPR011932">
    <property type="entry name" value="Recomb_XerD"/>
</dbReference>
<feature type="active site" evidence="11">
    <location>
        <position position="154"/>
    </location>
</feature>
<keyword evidence="5 11" id="KW-0132">Cell division</keyword>
<evidence type="ECO:0000256" key="10">
    <source>
        <dbReference type="ARBA" id="ARBA00023306"/>
    </source>
</evidence>
<dbReference type="PANTHER" id="PTHR30349">
    <property type="entry name" value="PHAGE INTEGRASE-RELATED"/>
    <property type="match status" value="1"/>
</dbReference>
<dbReference type="PROSITE" id="PS51900">
    <property type="entry name" value="CB"/>
    <property type="match status" value="1"/>
</dbReference>
<dbReference type="InterPro" id="IPR013762">
    <property type="entry name" value="Integrase-like_cat_sf"/>
</dbReference>
<dbReference type="GO" id="GO:0006313">
    <property type="term" value="P:DNA transposition"/>
    <property type="evidence" value="ECO:0007669"/>
    <property type="project" value="UniProtKB-UniRule"/>
</dbReference>
<sequence>MSAARIEAFLEMMSAERGASTNTLAAYQRDLDDVRAFLKGRGVALEAAASSDLSAYLASLVDLGFKSSSQARRLSAIRQFFRFLYAEGLRGDDPTGIIDGPKRGRPLPKTMSVDDVTRLMERAAEEARTGPPEERLARLRLHALVELLYATGMRVSELVTLPATVLAQNGRALIVKGKGNKERMVPLSRAAIAAMAAYGAALKEQAEGVDVESPWLFPAASKAGHLPRQVFARDLKQLAGRAGLKISALSPHVLRHAFASHLLANGADLRVVQELLGHTDISTTQIYTHVLEERLHALVQTHHPLAKQGKKHE</sequence>
<evidence type="ECO:0000256" key="2">
    <source>
        <dbReference type="ARBA" id="ARBA00010450"/>
    </source>
</evidence>
<reference evidence="14 15" key="1">
    <citation type="submission" date="2016-09" db="EMBL/GenBank/DDBJ databases">
        <title>Rhizobium sp. nov., a novel species isolated from the rice rhizosphere.</title>
        <authorList>
            <person name="Zhao J."/>
            <person name="Zhang X."/>
        </authorList>
    </citation>
    <scope>NUCLEOTIDE SEQUENCE [LARGE SCALE GENOMIC DNA]</scope>
    <source>
        <strain evidence="14 15">MH17</strain>
    </source>
</reference>
<feature type="active site" evidence="11">
    <location>
        <position position="252"/>
    </location>
</feature>
<dbReference type="InterPro" id="IPR010998">
    <property type="entry name" value="Integrase_recombinase_N"/>
</dbReference>
<accession>A0A1Q9AFF2</accession>
<comment type="similarity">
    <text evidence="2 11">Belongs to the 'phage' integrase family. XerD subfamily.</text>
</comment>
<feature type="active site" description="O-(3'-phospho-DNA)-tyrosine intermediate" evidence="11">
    <location>
        <position position="287"/>
    </location>
</feature>
<dbReference type="EMBL" id="MKIO01000039">
    <property type="protein sequence ID" value="OLP53680.1"/>
    <property type="molecule type" value="Genomic_DNA"/>
</dbReference>
<dbReference type="InterPro" id="IPR050090">
    <property type="entry name" value="Tyrosine_recombinase_XerCD"/>
</dbReference>
<dbReference type="HAMAP" id="MF_01807">
    <property type="entry name" value="Recomb_XerD"/>
    <property type="match status" value="1"/>
</dbReference>
<dbReference type="Gene3D" id="1.10.443.10">
    <property type="entry name" value="Intergrase catalytic core"/>
    <property type="match status" value="1"/>
</dbReference>
<dbReference type="NCBIfam" id="NF001399">
    <property type="entry name" value="PRK00283.1"/>
    <property type="match status" value="1"/>
</dbReference>
<gene>
    <name evidence="11" type="primary">xerD</name>
    <name evidence="14" type="ORF">BJF92_05900</name>
</gene>
<dbReference type="Pfam" id="PF00589">
    <property type="entry name" value="Phage_integrase"/>
    <property type="match status" value="1"/>
</dbReference>
<feature type="domain" description="Core-binding (CB)" evidence="13">
    <location>
        <begin position="1"/>
        <end position="85"/>
    </location>
</feature>
<comment type="subcellular location">
    <subcellularLocation>
        <location evidence="1 11">Cytoplasm</location>
    </subcellularLocation>
</comment>
<dbReference type="InterPro" id="IPR023009">
    <property type="entry name" value="Tyrosine_recombinase_XerC/XerD"/>
</dbReference>
<keyword evidence="10 11" id="KW-0131">Cell cycle</keyword>
<evidence type="ECO:0000313" key="14">
    <source>
        <dbReference type="EMBL" id="OLP53680.1"/>
    </source>
</evidence>
<protein>
    <recommendedName>
        <fullName evidence="3 11">Tyrosine recombinase XerD</fullName>
    </recommendedName>
</protein>
<dbReference type="Gene3D" id="1.10.150.130">
    <property type="match status" value="1"/>
</dbReference>
<evidence type="ECO:0000256" key="9">
    <source>
        <dbReference type="ARBA" id="ARBA00023172"/>
    </source>
</evidence>
<feature type="active site" evidence="11">
    <location>
        <position position="278"/>
    </location>
</feature>
<evidence type="ECO:0000256" key="5">
    <source>
        <dbReference type="ARBA" id="ARBA00022618"/>
    </source>
</evidence>
<feature type="active site" evidence="11">
    <location>
        <position position="178"/>
    </location>
</feature>